<dbReference type="Pfam" id="PF02900">
    <property type="entry name" value="LigB"/>
    <property type="match status" value="1"/>
</dbReference>
<dbReference type="RefSeq" id="WP_338437810.1">
    <property type="nucleotide sequence ID" value="NZ_JAUYVH010000013.1"/>
</dbReference>
<keyword evidence="4" id="KW-0862">Zinc</keyword>
<dbReference type="GO" id="GO:0051213">
    <property type="term" value="F:dioxygenase activity"/>
    <property type="evidence" value="ECO:0007669"/>
    <property type="project" value="UniProtKB-KW"/>
</dbReference>
<dbReference type="Proteomes" id="UP001225596">
    <property type="component" value="Unassembled WGS sequence"/>
</dbReference>
<comment type="caution">
    <text evidence="7">The sequence shown here is derived from an EMBL/GenBank/DDBJ whole genome shotgun (WGS) entry which is preliminary data.</text>
</comment>
<dbReference type="Gene3D" id="3.40.830.10">
    <property type="entry name" value="LigB-like"/>
    <property type="match status" value="1"/>
</dbReference>
<keyword evidence="7" id="KW-0223">Dioxygenase</keyword>
<protein>
    <submittedName>
        <fullName evidence="7">Class III extradiol ring-cleavage dioxygenase</fullName>
        <ecNumber evidence="7">1.13.-.-</ecNumber>
    </submittedName>
</protein>
<dbReference type="CDD" id="cd07363">
    <property type="entry name" value="45_DOPA_Dioxygenase"/>
    <property type="match status" value="1"/>
</dbReference>
<reference evidence="7 8" key="1">
    <citation type="submission" date="2023-08" db="EMBL/GenBank/DDBJ databases">
        <title>Oxalobacteraceae gen .nov., isolated from river sludge outside the plant.</title>
        <authorList>
            <person name="Zhao S.Y."/>
        </authorList>
    </citation>
    <scope>NUCLEOTIDE SEQUENCE [LARGE SCALE GENOMIC DNA]</scope>
    <source>
        <strain evidence="7 8">R-40</strain>
    </source>
</reference>
<dbReference type="InterPro" id="IPR014436">
    <property type="entry name" value="Extradiol_dOase_DODA"/>
</dbReference>
<evidence type="ECO:0000256" key="4">
    <source>
        <dbReference type="ARBA" id="ARBA00022833"/>
    </source>
</evidence>
<evidence type="ECO:0000313" key="8">
    <source>
        <dbReference type="Proteomes" id="UP001225596"/>
    </source>
</evidence>
<comment type="similarity">
    <text evidence="2">Belongs to the DODA-type extradiol aromatic ring-opening dioxygenase family.</text>
</comment>
<evidence type="ECO:0000256" key="2">
    <source>
        <dbReference type="ARBA" id="ARBA00007581"/>
    </source>
</evidence>
<evidence type="ECO:0000256" key="5">
    <source>
        <dbReference type="ARBA" id="ARBA00023002"/>
    </source>
</evidence>
<dbReference type="EMBL" id="JAUYVH010000013">
    <property type="protein sequence ID" value="MDQ9171847.1"/>
    <property type="molecule type" value="Genomic_DNA"/>
</dbReference>
<dbReference type="PIRSF" id="PIRSF006157">
    <property type="entry name" value="Doxgns_DODA"/>
    <property type="match status" value="1"/>
</dbReference>
<gene>
    <name evidence="7" type="ORF">Q8A64_15645</name>
</gene>
<evidence type="ECO:0000259" key="6">
    <source>
        <dbReference type="Pfam" id="PF02900"/>
    </source>
</evidence>
<dbReference type="PANTHER" id="PTHR30096">
    <property type="entry name" value="4,5-DOPA DIOXYGENASE EXTRADIOL-LIKE PROTEIN"/>
    <property type="match status" value="1"/>
</dbReference>
<dbReference type="SUPFAM" id="SSF53213">
    <property type="entry name" value="LigB-like"/>
    <property type="match status" value="1"/>
</dbReference>
<dbReference type="PANTHER" id="PTHR30096:SF0">
    <property type="entry name" value="4,5-DOPA DIOXYGENASE EXTRADIOL-LIKE PROTEIN"/>
    <property type="match status" value="1"/>
</dbReference>
<keyword evidence="5 7" id="KW-0560">Oxidoreductase</keyword>
<comment type="cofactor">
    <cofactor evidence="1">
        <name>Zn(2+)</name>
        <dbReference type="ChEBI" id="CHEBI:29105"/>
    </cofactor>
</comment>
<evidence type="ECO:0000256" key="1">
    <source>
        <dbReference type="ARBA" id="ARBA00001947"/>
    </source>
</evidence>
<keyword evidence="3" id="KW-0479">Metal-binding</keyword>
<proteinExistence type="inferred from homology"/>
<name>A0ABU1BSB9_9BURK</name>
<organism evidence="7 8">
    <name type="scientific">Keguizhuia sedimenti</name>
    <dbReference type="NCBI Taxonomy" id="3064264"/>
    <lineage>
        <taxon>Bacteria</taxon>
        <taxon>Pseudomonadati</taxon>
        <taxon>Pseudomonadota</taxon>
        <taxon>Betaproteobacteria</taxon>
        <taxon>Burkholderiales</taxon>
        <taxon>Oxalobacteraceae</taxon>
        <taxon>Keguizhuia</taxon>
    </lineage>
</organism>
<dbReference type="EC" id="1.13.-.-" evidence="7"/>
<dbReference type="InterPro" id="IPR004183">
    <property type="entry name" value="Xdiol_dOase_suB"/>
</dbReference>
<evidence type="ECO:0000313" key="7">
    <source>
        <dbReference type="EMBL" id="MDQ9171847.1"/>
    </source>
</evidence>
<feature type="domain" description="Extradiol ring-cleavage dioxygenase class III enzyme subunit B" evidence="6">
    <location>
        <begin position="45"/>
        <end position="248"/>
    </location>
</feature>
<evidence type="ECO:0000256" key="3">
    <source>
        <dbReference type="ARBA" id="ARBA00022723"/>
    </source>
</evidence>
<sequence>MNTEKFPVYFVSHGGGPWPHVEGMRQQFARTARAFAELPLRFPAVPKAVLVISGHWEAHEFMVSTAEHPGMEYDYYGFPEHTYHIRYPAPGSPEIAAHVRSLLGQAGIASGEDPLRGFDHGTFVPLELMYPQANVPIVMLSLKSGYDPLEHIRAGQALAPLREEGVLIMGSGLTYHNMRGFGRDESTPVATAFEKYLQDAISQTDPGTRNRMLIDWESAPGARLAHPREDHLLPLMVVAGAAGGDIGRTLFVDHVMKVPMASYEFGASS</sequence>
<keyword evidence="8" id="KW-1185">Reference proteome</keyword>
<accession>A0ABU1BSB9</accession>